<evidence type="ECO:0000256" key="2">
    <source>
        <dbReference type="ARBA" id="ARBA00022737"/>
    </source>
</evidence>
<dbReference type="GeneID" id="97995113"/>
<sequence length="438" mass="44700">MRLRTLASIAAALLLPVLLSSPASAYDMGAPDTPVRLSAGLSHTAFVDQEGVLWTWGSNQSGQLGAETQETGTDLEGTVIPLSSRPLQVMEDVASVSAGADFTVALKTDGTLWAWGGNDYGQLGNGSTTPSDLPICVLDQVTAVSAGDYHVAALRADGSLWTWGDNLYGQLGDGTLESRSAPAKVLDQAAAVSAGAGSTAALLGDQTLWTWGDNLFGQLGDGTRASRSTPAKVLDQVTAVSMGGYHAAALRADGTLWLWGSNIDGQLGNGGQGNTTDQTGAQLQTLPLSLSTTGPVTAVSAGTSHTAVILADGSLWTWGRNDTQQLGLDQTAPTVSLPAQVPAVTQAAAVGTGTYQTVCLLSDDTLFSWGPQAMGLLGGGAVETLAEVPKAEAAAPAEATQVTFQEETAAWVPLAILAGSAILLVLAGCLSRKERVGV</sequence>
<name>A0A3E2B485_9FIRM</name>
<feature type="chain" id="PRO_5017698357" description="RCC1-like domain-containing protein" evidence="4">
    <location>
        <begin position="26"/>
        <end position="438"/>
    </location>
</feature>
<dbReference type="Proteomes" id="UP000260649">
    <property type="component" value="Unassembled WGS sequence"/>
</dbReference>
<gene>
    <name evidence="6" type="ORF">DV520_05110</name>
</gene>
<keyword evidence="3" id="KW-0472">Membrane</keyword>
<keyword evidence="3" id="KW-0812">Transmembrane</keyword>
<dbReference type="InterPro" id="IPR000408">
    <property type="entry name" value="Reg_chr_condens"/>
</dbReference>
<dbReference type="AlphaFoldDB" id="A0A3E2B485"/>
<evidence type="ECO:0000259" key="5">
    <source>
        <dbReference type="Pfam" id="PF25390"/>
    </source>
</evidence>
<dbReference type="PANTHER" id="PTHR45982:SF1">
    <property type="entry name" value="REGULATOR OF CHROMOSOME CONDENSATION"/>
    <property type="match status" value="1"/>
</dbReference>
<dbReference type="InterPro" id="IPR058923">
    <property type="entry name" value="RCC1-like_dom"/>
</dbReference>
<dbReference type="GO" id="GO:0005737">
    <property type="term" value="C:cytoplasm"/>
    <property type="evidence" value="ECO:0007669"/>
    <property type="project" value="TreeGrafter"/>
</dbReference>
<feature type="transmembrane region" description="Helical" evidence="3">
    <location>
        <begin position="410"/>
        <end position="430"/>
    </location>
</feature>
<evidence type="ECO:0000256" key="1">
    <source>
        <dbReference type="ARBA" id="ARBA00022658"/>
    </source>
</evidence>
<keyword evidence="7" id="KW-1185">Reference proteome</keyword>
<dbReference type="OrthoDB" id="27389at2"/>
<dbReference type="PRINTS" id="PR00633">
    <property type="entry name" value="RCCNDNSATION"/>
</dbReference>
<dbReference type="EMBL" id="QQRQ01000006">
    <property type="protein sequence ID" value="RFT06833.1"/>
    <property type="molecule type" value="Genomic_DNA"/>
</dbReference>
<dbReference type="Gene3D" id="2.130.10.30">
    <property type="entry name" value="Regulator of chromosome condensation 1/beta-lactamase-inhibitor protein II"/>
    <property type="match status" value="2"/>
</dbReference>
<protein>
    <recommendedName>
        <fullName evidence="5">RCC1-like domain-containing protein</fullName>
    </recommendedName>
</protein>
<keyword evidence="3" id="KW-1133">Transmembrane helix</keyword>
<evidence type="ECO:0000256" key="4">
    <source>
        <dbReference type="SAM" id="SignalP"/>
    </source>
</evidence>
<proteinExistence type="predicted"/>
<dbReference type="SUPFAM" id="SSF50985">
    <property type="entry name" value="RCC1/BLIP-II"/>
    <property type="match status" value="2"/>
</dbReference>
<organism evidence="6 7">
    <name type="scientific">Evtepia gabavorous</name>
    <dbReference type="NCBI Taxonomy" id="2211183"/>
    <lineage>
        <taxon>Bacteria</taxon>
        <taxon>Bacillati</taxon>
        <taxon>Bacillota</taxon>
        <taxon>Clostridia</taxon>
        <taxon>Eubacteriales</taxon>
        <taxon>Evtepia</taxon>
    </lineage>
</organism>
<dbReference type="PROSITE" id="PS00626">
    <property type="entry name" value="RCC1_2"/>
    <property type="match status" value="2"/>
</dbReference>
<evidence type="ECO:0000313" key="7">
    <source>
        <dbReference type="Proteomes" id="UP000260649"/>
    </source>
</evidence>
<dbReference type="InterPro" id="IPR009091">
    <property type="entry name" value="RCC1/BLIP-II"/>
</dbReference>
<feature type="signal peptide" evidence="4">
    <location>
        <begin position="1"/>
        <end position="25"/>
    </location>
</feature>
<keyword evidence="4" id="KW-0732">Signal</keyword>
<dbReference type="Pfam" id="PF13540">
    <property type="entry name" value="RCC1_2"/>
    <property type="match status" value="1"/>
</dbReference>
<dbReference type="GO" id="GO:0005085">
    <property type="term" value="F:guanyl-nucleotide exchange factor activity"/>
    <property type="evidence" value="ECO:0007669"/>
    <property type="project" value="TreeGrafter"/>
</dbReference>
<feature type="domain" description="RCC1-like" evidence="5">
    <location>
        <begin position="34"/>
        <end position="275"/>
    </location>
</feature>
<keyword evidence="2" id="KW-0677">Repeat</keyword>
<dbReference type="Pfam" id="PF25390">
    <property type="entry name" value="WD40_RLD"/>
    <property type="match status" value="1"/>
</dbReference>
<comment type="caution">
    <text evidence="6">The sequence shown here is derived from an EMBL/GenBank/DDBJ whole genome shotgun (WGS) entry which is preliminary data.</text>
</comment>
<accession>A0A3E2B485</accession>
<reference evidence="6 7" key="1">
    <citation type="submission" date="2018-07" db="EMBL/GenBank/DDBJ databases">
        <title>GABA Modulating Bacteria of the Human Gut Microbiota.</title>
        <authorList>
            <person name="Strandwitz P."/>
            <person name="Kim K.H."/>
            <person name="Terekhova D."/>
            <person name="Liu J.K."/>
            <person name="Sharma A."/>
            <person name="Levering J."/>
            <person name="Mcdonald D."/>
            <person name="Dietrich D."/>
            <person name="Ramadhar T.R."/>
            <person name="Lekbua A."/>
            <person name="Mroue N."/>
            <person name="Liston C."/>
            <person name="Stewart E.J."/>
            <person name="Dubin M.J."/>
            <person name="Zengler K."/>
            <person name="Knight R."/>
            <person name="Gilbert J.A."/>
            <person name="Clardy J."/>
            <person name="Lewis K."/>
        </authorList>
    </citation>
    <scope>NUCLEOTIDE SEQUENCE [LARGE SCALE GENOMIC DNA]</scope>
    <source>
        <strain evidence="6 7">KLE1738</strain>
    </source>
</reference>
<dbReference type="PROSITE" id="PS50012">
    <property type="entry name" value="RCC1_3"/>
    <property type="match status" value="6"/>
</dbReference>
<evidence type="ECO:0000256" key="3">
    <source>
        <dbReference type="SAM" id="Phobius"/>
    </source>
</evidence>
<dbReference type="InterPro" id="IPR051553">
    <property type="entry name" value="Ran_GTPase-activating"/>
</dbReference>
<dbReference type="RefSeq" id="WP_117142006.1">
    <property type="nucleotide sequence ID" value="NZ_CAKXKJ010000006.1"/>
</dbReference>
<dbReference type="PANTHER" id="PTHR45982">
    <property type="entry name" value="REGULATOR OF CHROMOSOME CONDENSATION"/>
    <property type="match status" value="1"/>
</dbReference>
<keyword evidence="1" id="KW-0344">Guanine-nucleotide releasing factor</keyword>
<evidence type="ECO:0000313" key="6">
    <source>
        <dbReference type="EMBL" id="RFT06833.1"/>
    </source>
</evidence>